<keyword evidence="4" id="KW-0804">Transcription</keyword>
<evidence type="ECO:0000256" key="6">
    <source>
        <dbReference type="SAM" id="Coils"/>
    </source>
</evidence>
<evidence type="ECO:0000313" key="8">
    <source>
        <dbReference type="EMBL" id="CAL0317465.1"/>
    </source>
</evidence>
<comment type="subcellular location">
    <subcellularLocation>
        <location evidence="1">Nucleus</location>
    </subcellularLocation>
</comment>
<keyword evidence="6" id="KW-0175">Coiled coil</keyword>
<evidence type="ECO:0000259" key="7">
    <source>
        <dbReference type="PROSITE" id="PS50811"/>
    </source>
</evidence>
<dbReference type="InterPro" id="IPR036576">
    <property type="entry name" value="WRKY_dom_sf"/>
</dbReference>
<evidence type="ECO:0000256" key="4">
    <source>
        <dbReference type="ARBA" id="ARBA00023163"/>
    </source>
</evidence>
<evidence type="ECO:0000256" key="2">
    <source>
        <dbReference type="ARBA" id="ARBA00023015"/>
    </source>
</evidence>
<sequence length="470" mass="51545">MAASWNDAIAVGDDSTASHSNSLVMPFSEERLPLHEVDFFAQNNEKRSQDDHDQMVHHIELNEDTSLDLQMKNTGGNRTIKKYGDERNELAALLAQMHDMNAENHRLRELVDQVNNDYNALHMQLIKLMQTQHSHGGDQAIEEKGKKEGMVPRPFLEMGGFAERDKAFQQYLEGSKLRESNSMIEVMERNTVQALEPTKDNSSKSRIVEESPGDQAFQGWLANKVPKQNSLMGHVGQASETMAIIKKARVSVRTRSESSMIADGCQWRKYGQKMAKGNPCPRAYYRCTMCTGCPVRKQVQRCGEDRSVLITTYEGQHNHPLPPTAMAMASTTSAAASMLLSGSMPSADGLINPSILESAAFPCSQNNMATLSASAPFPTITLDLTQQSDTNFSSQLQRDQLSLLAPLLSEKFMSVNPSLTDTVNAATAAITADPNFTSALVAAITSIIGSSHPNNNGNYNASGDQQCNNA</sequence>
<name>A0AAV1X766_LUPLU</name>
<dbReference type="PROSITE" id="PS50811">
    <property type="entry name" value="WRKY"/>
    <property type="match status" value="1"/>
</dbReference>
<dbReference type="GO" id="GO:0003700">
    <property type="term" value="F:DNA-binding transcription factor activity"/>
    <property type="evidence" value="ECO:0007669"/>
    <property type="project" value="InterPro"/>
</dbReference>
<dbReference type="InterPro" id="IPR044810">
    <property type="entry name" value="WRKY_plant"/>
</dbReference>
<accession>A0AAV1X766</accession>
<dbReference type="GO" id="GO:0043565">
    <property type="term" value="F:sequence-specific DNA binding"/>
    <property type="evidence" value="ECO:0007669"/>
    <property type="project" value="InterPro"/>
</dbReference>
<keyword evidence="9" id="KW-1185">Reference proteome</keyword>
<protein>
    <recommendedName>
        <fullName evidence="7">WRKY domain-containing protein</fullName>
    </recommendedName>
</protein>
<dbReference type="InterPro" id="IPR003657">
    <property type="entry name" value="WRKY_dom"/>
</dbReference>
<reference evidence="8 9" key="1">
    <citation type="submission" date="2024-03" db="EMBL/GenBank/DDBJ databases">
        <authorList>
            <person name="Martinez-Hernandez J."/>
        </authorList>
    </citation>
    <scope>NUCLEOTIDE SEQUENCE [LARGE SCALE GENOMIC DNA]</scope>
</reference>
<evidence type="ECO:0000256" key="1">
    <source>
        <dbReference type="ARBA" id="ARBA00004123"/>
    </source>
</evidence>
<dbReference type="PANTHER" id="PTHR31429:SF81">
    <property type="entry name" value="TRANSCRIPTION FACTOR WRKY FAMILY-RELATED"/>
    <property type="match status" value="1"/>
</dbReference>
<dbReference type="Pfam" id="PF03106">
    <property type="entry name" value="WRKY"/>
    <property type="match status" value="1"/>
</dbReference>
<dbReference type="Proteomes" id="UP001497480">
    <property type="component" value="Unassembled WGS sequence"/>
</dbReference>
<feature type="domain" description="WRKY" evidence="7">
    <location>
        <begin position="256"/>
        <end position="322"/>
    </location>
</feature>
<keyword evidence="3" id="KW-0238">DNA-binding</keyword>
<dbReference type="SMART" id="SM00774">
    <property type="entry name" value="WRKY"/>
    <property type="match status" value="1"/>
</dbReference>
<dbReference type="EMBL" id="CAXHTB010000013">
    <property type="protein sequence ID" value="CAL0317465.1"/>
    <property type="molecule type" value="Genomic_DNA"/>
</dbReference>
<dbReference type="GO" id="GO:0005634">
    <property type="term" value="C:nucleus"/>
    <property type="evidence" value="ECO:0007669"/>
    <property type="project" value="UniProtKB-SubCell"/>
</dbReference>
<comment type="caution">
    <text evidence="8">The sequence shown here is derived from an EMBL/GenBank/DDBJ whole genome shotgun (WGS) entry which is preliminary data.</text>
</comment>
<keyword evidence="2" id="KW-0805">Transcription regulation</keyword>
<dbReference type="Gene3D" id="2.20.25.80">
    <property type="entry name" value="WRKY domain"/>
    <property type="match status" value="1"/>
</dbReference>
<evidence type="ECO:0000313" key="9">
    <source>
        <dbReference type="Proteomes" id="UP001497480"/>
    </source>
</evidence>
<organism evidence="8 9">
    <name type="scientific">Lupinus luteus</name>
    <name type="common">European yellow lupine</name>
    <dbReference type="NCBI Taxonomy" id="3873"/>
    <lineage>
        <taxon>Eukaryota</taxon>
        <taxon>Viridiplantae</taxon>
        <taxon>Streptophyta</taxon>
        <taxon>Embryophyta</taxon>
        <taxon>Tracheophyta</taxon>
        <taxon>Spermatophyta</taxon>
        <taxon>Magnoliopsida</taxon>
        <taxon>eudicotyledons</taxon>
        <taxon>Gunneridae</taxon>
        <taxon>Pentapetalae</taxon>
        <taxon>rosids</taxon>
        <taxon>fabids</taxon>
        <taxon>Fabales</taxon>
        <taxon>Fabaceae</taxon>
        <taxon>Papilionoideae</taxon>
        <taxon>50 kb inversion clade</taxon>
        <taxon>genistoids sensu lato</taxon>
        <taxon>core genistoids</taxon>
        <taxon>Genisteae</taxon>
        <taxon>Lupinus</taxon>
    </lineage>
</organism>
<keyword evidence="5" id="KW-0539">Nucleus</keyword>
<dbReference type="FunFam" id="2.20.25.80:FF:000002">
    <property type="entry name" value="probable WRKY transcription factor 31"/>
    <property type="match status" value="1"/>
</dbReference>
<evidence type="ECO:0000256" key="3">
    <source>
        <dbReference type="ARBA" id="ARBA00023125"/>
    </source>
</evidence>
<dbReference type="PANTHER" id="PTHR31429">
    <property type="entry name" value="WRKY TRANSCRIPTION FACTOR 36-RELATED"/>
    <property type="match status" value="1"/>
</dbReference>
<feature type="coiled-coil region" evidence="6">
    <location>
        <begin position="83"/>
        <end position="117"/>
    </location>
</feature>
<gene>
    <name evidence="8" type="ORF">LLUT_LOCUS18525</name>
</gene>
<dbReference type="AlphaFoldDB" id="A0AAV1X766"/>
<evidence type="ECO:0000256" key="5">
    <source>
        <dbReference type="ARBA" id="ARBA00023242"/>
    </source>
</evidence>
<dbReference type="SUPFAM" id="SSF118290">
    <property type="entry name" value="WRKY DNA-binding domain"/>
    <property type="match status" value="1"/>
</dbReference>
<proteinExistence type="predicted"/>